<sequence>MELHPGIHPPFPTIDVQNIWSPPSCVPVRCTVKNQMPNIKKKQNQDDKKEVFKTPTVGRTTAAVATAAAAITAFLLLVSPSPLVMLLGDFVYAFIPPHFFLSKVVSGDSGSSFGEMKRRERLNSTRPANPIHELCKFANGRSLEFSEGFWLK</sequence>
<name>A0A540M4Q0_MALBA</name>
<evidence type="ECO:0000313" key="1">
    <source>
        <dbReference type="EMBL" id="TQD93727.1"/>
    </source>
</evidence>
<evidence type="ECO:0000313" key="2">
    <source>
        <dbReference type="Proteomes" id="UP000315295"/>
    </source>
</evidence>
<proteinExistence type="predicted"/>
<protein>
    <submittedName>
        <fullName evidence="1">Uncharacterized protein</fullName>
    </submittedName>
</protein>
<comment type="caution">
    <text evidence="1">The sequence shown here is derived from an EMBL/GenBank/DDBJ whole genome shotgun (WGS) entry which is preliminary data.</text>
</comment>
<keyword evidence="2" id="KW-1185">Reference proteome</keyword>
<organism evidence="1 2">
    <name type="scientific">Malus baccata</name>
    <name type="common">Siberian crab apple</name>
    <name type="synonym">Pyrus baccata</name>
    <dbReference type="NCBI Taxonomy" id="106549"/>
    <lineage>
        <taxon>Eukaryota</taxon>
        <taxon>Viridiplantae</taxon>
        <taxon>Streptophyta</taxon>
        <taxon>Embryophyta</taxon>
        <taxon>Tracheophyta</taxon>
        <taxon>Spermatophyta</taxon>
        <taxon>Magnoliopsida</taxon>
        <taxon>eudicotyledons</taxon>
        <taxon>Gunneridae</taxon>
        <taxon>Pentapetalae</taxon>
        <taxon>rosids</taxon>
        <taxon>fabids</taxon>
        <taxon>Rosales</taxon>
        <taxon>Rosaceae</taxon>
        <taxon>Amygdaloideae</taxon>
        <taxon>Maleae</taxon>
        <taxon>Malus</taxon>
    </lineage>
</organism>
<accession>A0A540M4Q0</accession>
<dbReference type="EMBL" id="VIEB01000360">
    <property type="protein sequence ID" value="TQD93727.1"/>
    <property type="molecule type" value="Genomic_DNA"/>
</dbReference>
<dbReference type="Proteomes" id="UP000315295">
    <property type="component" value="Unassembled WGS sequence"/>
</dbReference>
<gene>
    <name evidence="1" type="ORF">C1H46_020731</name>
</gene>
<dbReference type="AlphaFoldDB" id="A0A540M4Q0"/>
<reference evidence="1 2" key="1">
    <citation type="journal article" date="2019" name="G3 (Bethesda)">
        <title>Sequencing of a Wild Apple (Malus baccata) Genome Unravels the Differences Between Cultivated and Wild Apple Species Regarding Disease Resistance and Cold Tolerance.</title>
        <authorList>
            <person name="Chen X."/>
        </authorList>
    </citation>
    <scope>NUCLEOTIDE SEQUENCE [LARGE SCALE GENOMIC DNA]</scope>
    <source>
        <strain evidence="2">cv. Shandingzi</strain>
        <tissue evidence="1">Leaves</tissue>
    </source>
</reference>